<evidence type="ECO:0000256" key="6">
    <source>
        <dbReference type="ARBA" id="ARBA00022729"/>
    </source>
</evidence>
<feature type="transmembrane region" description="Helical" evidence="12">
    <location>
        <begin position="938"/>
        <end position="956"/>
    </location>
</feature>
<dbReference type="EMBL" id="AGNK02004732">
    <property type="status" value="NOT_ANNOTATED_CDS"/>
    <property type="molecule type" value="Genomic_DNA"/>
</dbReference>
<feature type="signal peptide" evidence="13">
    <location>
        <begin position="1"/>
        <end position="27"/>
    </location>
</feature>
<evidence type="ECO:0000313" key="17">
    <source>
        <dbReference type="Proteomes" id="UP000004995"/>
    </source>
</evidence>
<dbReference type="FunFam" id="3.80.10.10:FF:001347">
    <property type="entry name" value="LRR receptor-like serine/threonine-protein kinase GSO2"/>
    <property type="match status" value="1"/>
</dbReference>
<dbReference type="FunFam" id="3.80.10.10:FF:000129">
    <property type="entry name" value="Leucine-rich repeat receptor-like kinase"/>
    <property type="match status" value="1"/>
</dbReference>
<dbReference type="FunFam" id="3.80.10.10:FF:000213">
    <property type="entry name" value="Tyrosine-sulfated glycopeptide receptor 1"/>
    <property type="match status" value="1"/>
</dbReference>
<dbReference type="Gene3D" id="3.80.10.10">
    <property type="entry name" value="Ribonuclease Inhibitor"/>
    <property type="match status" value="3"/>
</dbReference>
<dbReference type="Pfam" id="PF00560">
    <property type="entry name" value="LRR_1"/>
    <property type="match status" value="9"/>
</dbReference>
<evidence type="ECO:0000256" key="8">
    <source>
        <dbReference type="ARBA" id="ARBA00022989"/>
    </source>
</evidence>
<gene>
    <name evidence="15" type="ORF">SETIT_8G069600v2</name>
</gene>
<dbReference type="EnsemblPlants" id="KQK93979">
    <property type="protein sequence ID" value="KQK93979"/>
    <property type="gene ID" value="SETIT_025918mg"/>
</dbReference>
<keyword evidence="3" id="KW-1003">Cell membrane</keyword>
<evidence type="ECO:0000256" key="2">
    <source>
        <dbReference type="ARBA" id="ARBA00009592"/>
    </source>
</evidence>
<comment type="similarity">
    <text evidence="2">Belongs to the RLP family.</text>
</comment>
<dbReference type="InterPro" id="IPR003591">
    <property type="entry name" value="Leu-rich_rpt_typical-subtyp"/>
</dbReference>
<keyword evidence="7" id="KW-0677">Repeat</keyword>
<proteinExistence type="inferred from homology"/>
<evidence type="ECO:0000256" key="1">
    <source>
        <dbReference type="ARBA" id="ARBA00004251"/>
    </source>
</evidence>
<feature type="domain" description="Leucine-rich repeat-containing N-terminal plant-type" evidence="14">
    <location>
        <begin position="41"/>
        <end position="77"/>
    </location>
</feature>
<dbReference type="InterPro" id="IPR032675">
    <property type="entry name" value="LRR_dom_sf"/>
</dbReference>
<dbReference type="HOGENOM" id="CLU_000288_18_3_1"/>
<protein>
    <recommendedName>
        <fullName evidence="14">Leucine-rich repeat-containing N-terminal plant-type domain-containing protein</fullName>
    </recommendedName>
</protein>
<evidence type="ECO:0000259" key="14">
    <source>
        <dbReference type="Pfam" id="PF08263"/>
    </source>
</evidence>
<dbReference type="Pfam" id="PF13516">
    <property type="entry name" value="LRR_6"/>
    <property type="match status" value="1"/>
</dbReference>
<reference evidence="15 17" key="1">
    <citation type="journal article" date="2012" name="Nat. Biotechnol.">
        <title>Reference genome sequence of the model plant Setaria.</title>
        <authorList>
            <person name="Bennetzen J.L."/>
            <person name="Schmutz J."/>
            <person name="Wang H."/>
            <person name="Percifield R."/>
            <person name="Hawkins J."/>
            <person name="Pontaroli A.C."/>
            <person name="Estep M."/>
            <person name="Feng L."/>
            <person name="Vaughn J.N."/>
            <person name="Grimwood J."/>
            <person name="Jenkins J."/>
            <person name="Barry K."/>
            <person name="Lindquist E."/>
            <person name="Hellsten U."/>
            <person name="Deshpande S."/>
            <person name="Wang X."/>
            <person name="Wu X."/>
            <person name="Mitros T."/>
            <person name="Triplett J."/>
            <person name="Yang X."/>
            <person name="Ye C.Y."/>
            <person name="Mauro-Herrera M."/>
            <person name="Wang L."/>
            <person name="Li P."/>
            <person name="Sharma M."/>
            <person name="Sharma R."/>
            <person name="Ronald P.C."/>
            <person name="Panaud O."/>
            <person name="Kellogg E.A."/>
            <person name="Brutnell T.P."/>
            <person name="Doust A.N."/>
            <person name="Tuskan G.A."/>
            <person name="Rokhsar D."/>
            <person name="Devos K.M."/>
        </authorList>
    </citation>
    <scope>NUCLEOTIDE SEQUENCE [LARGE SCALE GENOMIC DNA]</scope>
    <source>
        <strain evidence="17">cv. Yugu1</strain>
        <strain evidence="15">Yugu1</strain>
    </source>
</reference>
<dbReference type="EMBL" id="CM003535">
    <property type="protein sequence ID" value="RCV37519.1"/>
    <property type="molecule type" value="Genomic_DNA"/>
</dbReference>
<evidence type="ECO:0000313" key="16">
    <source>
        <dbReference type="EnsemblPlants" id="KQK93979"/>
    </source>
</evidence>
<dbReference type="FunFam" id="3.80.10.10:FF:000649">
    <property type="entry name" value="Leucine Rich Repeat family protein"/>
    <property type="match status" value="1"/>
</dbReference>
<dbReference type="InterPro" id="IPR046956">
    <property type="entry name" value="RLP23-like"/>
</dbReference>
<dbReference type="GO" id="GO:0005886">
    <property type="term" value="C:plasma membrane"/>
    <property type="evidence" value="ECO:0007669"/>
    <property type="project" value="UniProtKB-SubCell"/>
</dbReference>
<reference evidence="15" key="2">
    <citation type="submission" date="2015-07" db="EMBL/GenBank/DDBJ databases">
        <authorList>
            <person name="Noorani M."/>
        </authorList>
    </citation>
    <scope>NUCLEOTIDE SEQUENCE</scope>
    <source>
        <strain evidence="15">Yugu1</strain>
    </source>
</reference>
<dbReference type="eggNOG" id="KOG0619">
    <property type="taxonomic scope" value="Eukaryota"/>
</dbReference>
<dbReference type="FunCoup" id="K3ZH66">
    <property type="interactions" value="17"/>
</dbReference>
<evidence type="ECO:0000256" key="9">
    <source>
        <dbReference type="ARBA" id="ARBA00023136"/>
    </source>
</evidence>
<keyword evidence="8 12" id="KW-1133">Transmembrane helix</keyword>
<evidence type="ECO:0000256" key="10">
    <source>
        <dbReference type="ARBA" id="ARBA00023170"/>
    </source>
</evidence>
<keyword evidence="10" id="KW-0675">Receptor</keyword>
<dbReference type="AlphaFoldDB" id="K3ZH66"/>
<evidence type="ECO:0000256" key="7">
    <source>
        <dbReference type="ARBA" id="ARBA00022737"/>
    </source>
</evidence>
<keyword evidence="5 12" id="KW-0812">Transmembrane</keyword>
<name>K3ZH66_SETIT</name>
<evidence type="ECO:0000256" key="11">
    <source>
        <dbReference type="ARBA" id="ARBA00023180"/>
    </source>
</evidence>
<evidence type="ECO:0000256" key="12">
    <source>
        <dbReference type="SAM" id="Phobius"/>
    </source>
</evidence>
<dbReference type="STRING" id="4555.K3ZH66"/>
<dbReference type="InterPro" id="IPR001611">
    <property type="entry name" value="Leu-rich_rpt"/>
</dbReference>
<evidence type="ECO:0000256" key="4">
    <source>
        <dbReference type="ARBA" id="ARBA00022614"/>
    </source>
</evidence>
<dbReference type="OrthoDB" id="749832at2759"/>
<dbReference type="Gramene" id="KQK93979">
    <property type="protein sequence ID" value="KQK93979"/>
    <property type="gene ID" value="SETIT_025918mg"/>
</dbReference>
<keyword evidence="4" id="KW-0433">Leucine-rich repeat</keyword>
<reference evidence="16" key="3">
    <citation type="submission" date="2018-08" db="UniProtKB">
        <authorList>
            <consortium name="EnsemblPlants"/>
        </authorList>
    </citation>
    <scope>IDENTIFICATION</scope>
    <source>
        <strain evidence="16">Yugu1</strain>
    </source>
</reference>
<keyword evidence="6 13" id="KW-0732">Signal</keyword>
<dbReference type="PANTHER" id="PTHR48063:SF70">
    <property type="entry name" value="LEUCINE-RICH REPEAT-CONTAINING N-TERMINAL PLANT-TYPE DOMAIN-CONTAINING PROTEIN"/>
    <property type="match status" value="1"/>
</dbReference>
<dbReference type="PRINTS" id="PR00019">
    <property type="entry name" value="LEURICHRPT"/>
</dbReference>
<dbReference type="Pfam" id="PF08263">
    <property type="entry name" value="LRRNT_2"/>
    <property type="match status" value="1"/>
</dbReference>
<evidence type="ECO:0000256" key="5">
    <source>
        <dbReference type="ARBA" id="ARBA00022692"/>
    </source>
</evidence>
<dbReference type="Pfam" id="PF13855">
    <property type="entry name" value="LRR_8"/>
    <property type="match status" value="1"/>
</dbReference>
<dbReference type="InterPro" id="IPR013210">
    <property type="entry name" value="LRR_N_plant-typ"/>
</dbReference>
<dbReference type="SUPFAM" id="SSF52047">
    <property type="entry name" value="RNI-like"/>
    <property type="match status" value="2"/>
</dbReference>
<organism evidence="15">
    <name type="scientific">Setaria italica</name>
    <name type="common">Foxtail millet</name>
    <name type="synonym">Panicum italicum</name>
    <dbReference type="NCBI Taxonomy" id="4555"/>
    <lineage>
        <taxon>Eukaryota</taxon>
        <taxon>Viridiplantae</taxon>
        <taxon>Streptophyta</taxon>
        <taxon>Embryophyta</taxon>
        <taxon>Tracheophyta</taxon>
        <taxon>Spermatophyta</taxon>
        <taxon>Magnoliopsida</taxon>
        <taxon>Liliopsida</taxon>
        <taxon>Poales</taxon>
        <taxon>Poaceae</taxon>
        <taxon>PACMAD clade</taxon>
        <taxon>Panicoideae</taxon>
        <taxon>Panicodae</taxon>
        <taxon>Paniceae</taxon>
        <taxon>Cenchrinae</taxon>
        <taxon>Setaria</taxon>
    </lineage>
</organism>
<comment type="subcellular location">
    <subcellularLocation>
        <location evidence="1">Cell membrane</location>
        <topology evidence="1">Single-pass type I membrane protein</topology>
    </subcellularLocation>
</comment>
<evidence type="ECO:0000313" key="15">
    <source>
        <dbReference type="EMBL" id="RCV37519.1"/>
    </source>
</evidence>
<sequence length="959" mass="106186">MAAVRFLLLQGTVLAWLLLILPMPSSSFLQAKRSNGRCITSEGDALLSLKAGLSDPRGQLSSWQGEDCCQWKGVRCSNRTSHVVKLDLHGDCRRPSYELGGEMSSSLVGLQHLKYLDLSCNNFNGSSIPKFIGSLKSLEYLNLSGAVFGGRMPPQLGNLSNLIYLDLNSYYGHSLYSDSLTWVSHLSLLKHLDMRGTNLSAAVDWIYGISNLLSLEVLHLSGSDLRNTITILSHSNLTALKVLDISYNSFHTAISPNWFWHIRTLTYLDLSSSGFQGPIPYEMGNMTSLEQVYISDNNIPSVIPPNWENLCNLNILNLEFNNITGDIGDLMDRLPKCSWNKLYLLDFSYNKLGGNLPNWLQPLKNLSYLNLYGNDITGPLPLWIGGLNNLTILNLGSNRLVGEINEEHLEALTNLQVLQMSDNSLSMGVHSNWIPSFKLKVASFRSCQLGPAFPSWIRWQRSINVLDISNATIYDNVPDWLWVVVSTASFLDMSKNLLSGTLPASLEMLAAEMVDLSSNRFAGPVPRFPRNIMYLDLSRNNLSGTLPDFGAMHLHTFALYNNSISGSIPFSLCLVQFFYILDLSGNMLSGELPTCKGDSDSYKYMVALNLNSNNLSGVFPSALQMSQDLVFLDLAYNQFSGNLPAWLGDKLPSLALLRLRSNNFSGNIPIQLATIQGLQYIDLACNRISGQIPESIVNLNAMARSNGYSHSLGEVEGFGMGQTYDNYMMGSYDTYSAMIFFTETTSVLTKGQQLEFSKGIQYMVNIDLSCNNLTGQIPQGISALVALKSLNVSWNHLSGRIPNNIGDLKALESLDLSHNELSGEIPSNISALTSLTSFNLSYNNLSGRIPTGNQLQTLATDDPASMYIGNIGLCGPPLTKGCPGNGTSNSRCKPEEKDNWMVNSVFLSMIIGFIFGLWVVFCIMLLHKGLRYSYFASTDYLYHTMCVHVVVTWNFLVRR</sequence>
<dbReference type="Proteomes" id="UP000004995">
    <property type="component" value="Unassembled WGS sequence"/>
</dbReference>
<evidence type="ECO:0000256" key="13">
    <source>
        <dbReference type="SAM" id="SignalP"/>
    </source>
</evidence>
<keyword evidence="11" id="KW-0325">Glycoprotein</keyword>
<keyword evidence="17" id="KW-1185">Reference proteome</keyword>
<dbReference type="SMART" id="SM00369">
    <property type="entry name" value="LRR_TYP"/>
    <property type="match status" value="8"/>
</dbReference>
<dbReference type="OMA" id="DWIHAVS"/>
<dbReference type="SMART" id="SM00365">
    <property type="entry name" value="LRR_SD22"/>
    <property type="match status" value="5"/>
</dbReference>
<feature type="chain" id="PRO_5010127805" description="Leucine-rich repeat-containing N-terminal plant-type domain-containing protein" evidence="13">
    <location>
        <begin position="28"/>
        <end position="959"/>
    </location>
</feature>
<keyword evidence="9 12" id="KW-0472">Membrane</keyword>
<feature type="transmembrane region" description="Helical" evidence="12">
    <location>
        <begin position="900"/>
        <end position="926"/>
    </location>
</feature>
<accession>K3ZH66</accession>
<evidence type="ECO:0000256" key="3">
    <source>
        <dbReference type="ARBA" id="ARBA00022475"/>
    </source>
</evidence>
<dbReference type="PANTHER" id="PTHR48063">
    <property type="entry name" value="LRR RECEPTOR-LIKE KINASE"/>
    <property type="match status" value="1"/>
</dbReference>